<evidence type="ECO:0000256" key="1">
    <source>
        <dbReference type="ARBA" id="ARBA00004323"/>
    </source>
</evidence>
<dbReference type="PANTHER" id="PTHR12137:SF54">
    <property type="entry name" value="CARBOHYDRATE SULFOTRANSFERASE"/>
    <property type="match status" value="1"/>
</dbReference>
<comment type="similarity">
    <text evidence="2 9">Belongs to the sulfotransferase 2 family.</text>
</comment>
<name>A0AAV4IUI3_9GAST</name>
<keyword evidence="3 9" id="KW-0808">Transferase</keyword>
<keyword evidence="4 9" id="KW-0812">Transmembrane</keyword>
<keyword evidence="9" id="KW-0735">Signal-anchor</keyword>
<reference evidence="10 11" key="1">
    <citation type="journal article" date="2021" name="Elife">
        <title>Chloroplast acquisition without the gene transfer in kleptoplastic sea slugs, Plakobranchus ocellatus.</title>
        <authorList>
            <person name="Maeda T."/>
            <person name="Takahashi S."/>
            <person name="Yoshida T."/>
            <person name="Shimamura S."/>
            <person name="Takaki Y."/>
            <person name="Nagai Y."/>
            <person name="Toyoda A."/>
            <person name="Suzuki Y."/>
            <person name="Arimoto A."/>
            <person name="Ishii H."/>
            <person name="Satoh N."/>
            <person name="Nishiyama T."/>
            <person name="Hasebe M."/>
            <person name="Maruyama T."/>
            <person name="Minagawa J."/>
            <person name="Obokata J."/>
            <person name="Shigenobu S."/>
        </authorList>
    </citation>
    <scope>NUCLEOTIDE SEQUENCE [LARGE SCALE GENOMIC DNA]</scope>
</reference>
<evidence type="ECO:0000256" key="8">
    <source>
        <dbReference type="ARBA" id="ARBA00023180"/>
    </source>
</evidence>
<evidence type="ECO:0000313" key="11">
    <source>
        <dbReference type="Proteomes" id="UP000762676"/>
    </source>
</evidence>
<sequence>MSLEASVNDPLQYPILFPFGTDGWRLQKLISDNYHYYKKNLTYRATMTGALLTPVANITRYACGRRKLLLCLVLTILVLLFIFGKQESARKKLSPKKTPLENHDYEETFRSRKRLYEKGCNNTTIPNTTMEIFSNGKHKLLYCAVPKTGCTFWKRLFRFLSGDVEDHVKIRSLYQIDRNYTHYGAWKDEVRGHYAINQAKKDYLKFEEFLVFSLRSLNDHWDPISKICNPCDFQPHLVARIETFKRDRDFILAKSHLSYLLKEKEKSHAETEIRSIVDYNYRLLYISKYKESYQACLTARHLARRLWYTFQLNGHIDGNSVFPKKQVTDAKLQSHHAAVAHVTRVFLDEIIKHPLTAEESHQQRQMAMSKAYRAIPHDVLMKLKAKYEQDFLLFGYNATSPAEPKYST</sequence>
<evidence type="ECO:0000256" key="7">
    <source>
        <dbReference type="ARBA" id="ARBA00023136"/>
    </source>
</evidence>
<dbReference type="PANTHER" id="PTHR12137">
    <property type="entry name" value="CARBOHYDRATE SULFOTRANSFERASE"/>
    <property type="match status" value="1"/>
</dbReference>
<evidence type="ECO:0000313" key="10">
    <source>
        <dbReference type="EMBL" id="GFS13770.1"/>
    </source>
</evidence>
<dbReference type="GO" id="GO:0008146">
    <property type="term" value="F:sulfotransferase activity"/>
    <property type="evidence" value="ECO:0007669"/>
    <property type="project" value="InterPro"/>
</dbReference>
<dbReference type="EC" id="2.8.2.-" evidence="9"/>
<dbReference type="Pfam" id="PF03567">
    <property type="entry name" value="Sulfotransfer_2"/>
    <property type="match status" value="1"/>
</dbReference>
<evidence type="ECO:0000256" key="3">
    <source>
        <dbReference type="ARBA" id="ARBA00022679"/>
    </source>
</evidence>
<feature type="transmembrane region" description="Helical" evidence="9">
    <location>
        <begin position="68"/>
        <end position="84"/>
    </location>
</feature>
<keyword evidence="7 9" id="KW-0472">Membrane</keyword>
<accession>A0AAV4IUI3</accession>
<protein>
    <recommendedName>
        <fullName evidence="9">Carbohydrate sulfotransferase</fullName>
        <ecNumber evidence="9">2.8.2.-</ecNumber>
    </recommendedName>
</protein>
<dbReference type="GO" id="GO:0016051">
    <property type="term" value="P:carbohydrate biosynthetic process"/>
    <property type="evidence" value="ECO:0007669"/>
    <property type="project" value="InterPro"/>
</dbReference>
<comment type="caution">
    <text evidence="10">The sequence shown here is derived from an EMBL/GenBank/DDBJ whole genome shotgun (WGS) entry which is preliminary data.</text>
</comment>
<dbReference type="Proteomes" id="UP000762676">
    <property type="component" value="Unassembled WGS sequence"/>
</dbReference>
<dbReference type="EMBL" id="BMAT01009788">
    <property type="protein sequence ID" value="GFS13770.1"/>
    <property type="molecule type" value="Genomic_DNA"/>
</dbReference>
<evidence type="ECO:0000256" key="6">
    <source>
        <dbReference type="ARBA" id="ARBA00023034"/>
    </source>
</evidence>
<keyword evidence="6 9" id="KW-0333">Golgi apparatus</keyword>
<organism evidence="10 11">
    <name type="scientific">Elysia marginata</name>
    <dbReference type="NCBI Taxonomy" id="1093978"/>
    <lineage>
        <taxon>Eukaryota</taxon>
        <taxon>Metazoa</taxon>
        <taxon>Spiralia</taxon>
        <taxon>Lophotrochozoa</taxon>
        <taxon>Mollusca</taxon>
        <taxon>Gastropoda</taxon>
        <taxon>Heterobranchia</taxon>
        <taxon>Euthyneura</taxon>
        <taxon>Panpulmonata</taxon>
        <taxon>Sacoglossa</taxon>
        <taxon>Placobranchoidea</taxon>
        <taxon>Plakobranchidae</taxon>
        <taxon>Elysia</taxon>
    </lineage>
</organism>
<evidence type="ECO:0000256" key="4">
    <source>
        <dbReference type="ARBA" id="ARBA00022692"/>
    </source>
</evidence>
<dbReference type="GO" id="GO:0000139">
    <property type="term" value="C:Golgi membrane"/>
    <property type="evidence" value="ECO:0007669"/>
    <property type="project" value="UniProtKB-SubCell"/>
</dbReference>
<dbReference type="InterPro" id="IPR018011">
    <property type="entry name" value="Carb_sulfotrans_8-10"/>
</dbReference>
<evidence type="ECO:0000256" key="5">
    <source>
        <dbReference type="ARBA" id="ARBA00022989"/>
    </source>
</evidence>
<keyword evidence="11" id="KW-1185">Reference proteome</keyword>
<keyword evidence="5 9" id="KW-1133">Transmembrane helix</keyword>
<keyword evidence="9" id="KW-0119">Carbohydrate metabolism</keyword>
<comment type="subcellular location">
    <subcellularLocation>
        <location evidence="1 9">Golgi apparatus membrane</location>
        <topology evidence="1 9">Single-pass type II membrane protein</topology>
    </subcellularLocation>
</comment>
<proteinExistence type="inferred from homology"/>
<evidence type="ECO:0000256" key="2">
    <source>
        <dbReference type="ARBA" id="ARBA00006339"/>
    </source>
</evidence>
<gene>
    <name evidence="10" type="ORF">ElyMa_004892000</name>
</gene>
<keyword evidence="8 9" id="KW-0325">Glycoprotein</keyword>
<dbReference type="InterPro" id="IPR005331">
    <property type="entry name" value="Sulfotransferase"/>
</dbReference>
<dbReference type="AlphaFoldDB" id="A0AAV4IUI3"/>
<evidence type="ECO:0000256" key="9">
    <source>
        <dbReference type="RuleBase" id="RU364020"/>
    </source>
</evidence>